<evidence type="ECO:0000313" key="1">
    <source>
        <dbReference type="EMBL" id="AHI57921.1"/>
    </source>
</evidence>
<dbReference type="EMBL" id="CP006720">
    <property type="protein sequence ID" value="AHI57921.1"/>
    <property type="molecule type" value="Genomic_DNA"/>
</dbReference>
<sequence length="79" mass="9219">MAQHVVNRITITYNPQVLQEIIGNLEFPMLAFDFEVYHFRKGYQLYDHLQDSHSKPFLIGTTVLNSLDVLQTKPLDELI</sequence>
<protein>
    <submittedName>
        <fullName evidence="1">Uncharacterized protein</fullName>
    </submittedName>
</protein>
<dbReference type="PATRIC" id="fig|838561.3.peg.559"/>
<proteinExistence type="predicted"/>
<dbReference type="HOGENOM" id="CLU_2604300_0_0_14"/>
<dbReference type="RefSeq" id="WP_025317277.1">
    <property type="nucleotide sequence ID" value="NZ_CP002082.1"/>
</dbReference>
<dbReference type="KEGG" id="smir:SMM_0485"/>
<dbReference type="KEGG" id="smia:P344_02885"/>
<keyword evidence="2" id="KW-1185">Reference proteome</keyword>
<reference evidence="1 2" key="1">
    <citation type="submission" date="2013-09" db="EMBL/GenBank/DDBJ databases">
        <title>Complete genome sequence of Spiroplasma mirum suckling mouse cataract agent.</title>
        <authorList>
            <person name="Landry C.A."/>
            <person name="Bastian F.O."/>
            <person name="Thune R.L."/>
        </authorList>
    </citation>
    <scope>NUCLEOTIDE SEQUENCE [LARGE SCALE GENOMIC DNA]</scope>
    <source>
        <strain evidence="1 2">SMCA</strain>
    </source>
</reference>
<dbReference type="OrthoDB" id="388225at2"/>
<organism evidence="1 2">
    <name type="scientific">Spiroplasma mirum ATCC 29335</name>
    <dbReference type="NCBI Taxonomy" id="838561"/>
    <lineage>
        <taxon>Bacteria</taxon>
        <taxon>Bacillati</taxon>
        <taxon>Mycoplasmatota</taxon>
        <taxon>Mollicutes</taxon>
        <taxon>Entomoplasmatales</taxon>
        <taxon>Spiroplasmataceae</taxon>
        <taxon>Spiroplasma</taxon>
    </lineage>
</organism>
<dbReference type="Proteomes" id="UP000019260">
    <property type="component" value="Chromosome"/>
</dbReference>
<name>W0GPB3_9MOLU</name>
<accession>W0GPB3</accession>
<evidence type="ECO:0000313" key="2">
    <source>
        <dbReference type="Proteomes" id="UP000019260"/>
    </source>
</evidence>
<gene>
    <name evidence="1" type="ORF">P344_02885</name>
</gene>
<dbReference type="STRING" id="838561.P344_02885"/>
<dbReference type="AlphaFoldDB" id="W0GPB3"/>